<sequence>MLVFEELPNLTLTWRKPMTKLTILSAATILSMMAATPVFAQAAFQAQEPAAVASYWRPNANIPNVSVHSSARGMGALAYLSPGRSHAKRHVAR</sequence>
<name>A0ABY0DFZ1_9BRAD</name>
<evidence type="ECO:0000313" key="3">
    <source>
        <dbReference type="Proteomes" id="UP000289946"/>
    </source>
</evidence>
<feature type="chain" id="PRO_5045541851" evidence="1">
    <location>
        <begin position="41"/>
        <end position="93"/>
    </location>
</feature>
<reference evidence="2 3" key="1">
    <citation type="submission" date="2018-10" db="EMBL/GenBank/DDBJ databases">
        <title>Bradyrhizobium sp. nov., isolated from effective nodules of peanut in China.</title>
        <authorList>
            <person name="Li Y."/>
        </authorList>
    </citation>
    <scope>NUCLEOTIDE SEQUENCE [LARGE SCALE GENOMIC DNA]</scope>
    <source>
        <strain evidence="2 3">CCBAU 51781</strain>
    </source>
</reference>
<evidence type="ECO:0000313" key="2">
    <source>
        <dbReference type="EMBL" id="RXG90397.1"/>
    </source>
</evidence>
<gene>
    <name evidence="2" type="ORF">EAS62_28200</name>
</gene>
<accession>A0ABY0DFZ1</accession>
<proteinExistence type="predicted"/>
<dbReference type="EMBL" id="RDRA01000017">
    <property type="protein sequence ID" value="RXG90397.1"/>
    <property type="molecule type" value="Genomic_DNA"/>
</dbReference>
<evidence type="ECO:0000256" key="1">
    <source>
        <dbReference type="SAM" id="SignalP"/>
    </source>
</evidence>
<dbReference type="Proteomes" id="UP000289946">
    <property type="component" value="Unassembled WGS sequence"/>
</dbReference>
<protein>
    <submittedName>
        <fullName evidence="2">Uncharacterized protein</fullName>
    </submittedName>
</protein>
<organism evidence="2 3">
    <name type="scientific">Bradyrhizobium zhanjiangense</name>
    <dbReference type="NCBI Taxonomy" id="1325107"/>
    <lineage>
        <taxon>Bacteria</taxon>
        <taxon>Pseudomonadati</taxon>
        <taxon>Pseudomonadota</taxon>
        <taxon>Alphaproteobacteria</taxon>
        <taxon>Hyphomicrobiales</taxon>
        <taxon>Nitrobacteraceae</taxon>
        <taxon>Bradyrhizobium</taxon>
    </lineage>
</organism>
<keyword evidence="3" id="KW-1185">Reference proteome</keyword>
<comment type="caution">
    <text evidence="2">The sequence shown here is derived from an EMBL/GenBank/DDBJ whole genome shotgun (WGS) entry which is preliminary data.</text>
</comment>
<feature type="signal peptide" evidence="1">
    <location>
        <begin position="1"/>
        <end position="40"/>
    </location>
</feature>
<keyword evidence="1" id="KW-0732">Signal</keyword>